<dbReference type="InterPro" id="IPR013783">
    <property type="entry name" value="Ig-like_fold"/>
</dbReference>
<organism evidence="5 6">
    <name type="scientific">Esox lucius</name>
    <name type="common">Northern pike</name>
    <dbReference type="NCBI Taxonomy" id="8010"/>
    <lineage>
        <taxon>Eukaryota</taxon>
        <taxon>Metazoa</taxon>
        <taxon>Chordata</taxon>
        <taxon>Craniata</taxon>
        <taxon>Vertebrata</taxon>
        <taxon>Euteleostomi</taxon>
        <taxon>Actinopterygii</taxon>
        <taxon>Neopterygii</taxon>
        <taxon>Teleostei</taxon>
        <taxon>Protacanthopterygii</taxon>
        <taxon>Esociformes</taxon>
        <taxon>Esocidae</taxon>
        <taxon>Esox</taxon>
    </lineage>
</organism>
<name>A0AAY5KE54_ESOLU</name>
<dbReference type="InterPro" id="IPR039257">
    <property type="entry name" value="BTLA"/>
</dbReference>
<dbReference type="InterPro" id="IPR036179">
    <property type="entry name" value="Ig-like_dom_sf"/>
</dbReference>
<dbReference type="InterPro" id="IPR003599">
    <property type="entry name" value="Ig_sub"/>
</dbReference>
<dbReference type="InterPro" id="IPR007110">
    <property type="entry name" value="Ig-like_dom"/>
</dbReference>
<dbReference type="AlphaFoldDB" id="A0AAY5KE54"/>
<dbReference type="GeneTree" id="ENSGT01030000235355"/>
<dbReference type="Proteomes" id="UP000265140">
    <property type="component" value="Chromosome 22"/>
</dbReference>
<evidence type="ECO:0000313" key="6">
    <source>
        <dbReference type="Proteomes" id="UP000265140"/>
    </source>
</evidence>
<dbReference type="GO" id="GO:0005886">
    <property type="term" value="C:plasma membrane"/>
    <property type="evidence" value="ECO:0007669"/>
    <property type="project" value="InterPro"/>
</dbReference>
<feature type="region of interest" description="Disordered" evidence="1">
    <location>
        <begin position="201"/>
        <end position="243"/>
    </location>
</feature>
<dbReference type="PANTHER" id="PTHR37996:SF1">
    <property type="entry name" value="B- AND T-LYMPHOCYTE ATTENUATOR"/>
    <property type="match status" value="1"/>
</dbReference>
<accession>A0AAY5KE54</accession>
<reference evidence="5" key="2">
    <citation type="submission" date="2025-08" db="UniProtKB">
        <authorList>
            <consortium name="Ensembl"/>
        </authorList>
    </citation>
    <scope>IDENTIFICATION</scope>
</reference>
<evidence type="ECO:0000259" key="4">
    <source>
        <dbReference type="PROSITE" id="PS50835"/>
    </source>
</evidence>
<proteinExistence type="predicted"/>
<dbReference type="SMART" id="SM00409">
    <property type="entry name" value="IG"/>
    <property type="match status" value="1"/>
</dbReference>
<keyword evidence="2" id="KW-1133">Transmembrane helix</keyword>
<dbReference type="PANTHER" id="PTHR37996">
    <property type="entry name" value="B- AND T-LYMPHOCYTE ATTENUATOR"/>
    <property type="match status" value="1"/>
</dbReference>
<feature type="chain" id="PRO_5044234978" description="Ig-like domain-containing protein" evidence="3">
    <location>
        <begin position="29"/>
        <end position="280"/>
    </location>
</feature>
<reference evidence="5 6" key="1">
    <citation type="submission" date="2020-02" db="EMBL/GenBank/DDBJ databases">
        <title>Esox lucius (northern pike) genome, fEsoLuc1, primary haplotype.</title>
        <authorList>
            <person name="Myers G."/>
            <person name="Karagic N."/>
            <person name="Meyer A."/>
            <person name="Pippel M."/>
            <person name="Reichard M."/>
            <person name="Winkler S."/>
            <person name="Tracey A."/>
            <person name="Sims Y."/>
            <person name="Howe K."/>
            <person name="Rhie A."/>
            <person name="Formenti G."/>
            <person name="Durbin R."/>
            <person name="Fedrigo O."/>
            <person name="Jarvis E.D."/>
        </authorList>
    </citation>
    <scope>NUCLEOTIDE SEQUENCE [LARGE SCALE GENOMIC DNA]</scope>
</reference>
<feature type="transmembrane region" description="Helical" evidence="2">
    <location>
        <begin position="165"/>
        <end position="188"/>
    </location>
</feature>
<feature type="signal peptide" evidence="3">
    <location>
        <begin position="1"/>
        <end position="28"/>
    </location>
</feature>
<evidence type="ECO:0000256" key="3">
    <source>
        <dbReference type="SAM" id="SignalP"/>
    </source>
</evidence>
<feature type="domain" description="Ig-like" evidence="4">
    <location>
        <begin position="37"/>
        <end position="136"/>
    </location>
</feature>
<dbReference type="GO" id="GO:0038023">
    <property type="term" value="F:signaling receptor activity"/>
    <property type="evidence" value="ECO:0007669"/>
    <property type="project" value="InterPro"/>
</dbReference>
<keyword evidence="6" id="KW-1185">Reference proteome</keyword>
<dbReference type="Ensembl" id="ENSELUT00000090305.1">
    <property type="protein sequence ID" value="ENSELUP00000087404.1"/>
    <property type="gene ID" value="ENSELUG00000035083.1"/>
</dbReference>
<keyword evidence="2" id="KW-0472">Membrane</keyword>
<dbReference type="SUPFAM" id="SSF48726">
    <property type="entry name" value="Immunoglobulin"/>
    <property type="match status" value="1"/>
</dbReference>
<keyword evidence="3" id="KW-0732">Signal</keyword>
<dbReference type="PROSITE" id="PS50835">
    <property type="entry name" value="IG_LIKE"/>
    <property type="match status" value="1"/>
</dbReference>
<sequence>MRSNYRWYLTGLSHSILVGLLLLLGIYGQDNGSDCYPEIRVQRNTVWKASPGDCLEINCPVIICTNSSSSFILWRKIIGSEWVPVKRTALIEIKWQRRRNNGTSFLVFKRIDVNDSGLYQCILETAGSHSINVTVTESVEDSTVVNQKNETNITPGQRDSFLEVLWLYVYKSAVLVVFVIMVLTIFMLSKHGCKGVCPSRQPKIEEQPERQNIAIPVSPRPKPSPHQAQQNRRSNSPPDSIYENITASDQHLTCAAANQVAAPVEDDCTDGTRKWYEANL</sequence>
<reference evidence="5" key="3">
    <citation type="submission" date="2025-09" db="UniProtKB">
        <authorList>
            <consortium name="Ensembl"/>
        </authorList>
    </citation>
    <scope>IDENTIFICATION</scope>
</reference>
<protein>
    <recommendedName>
        <fullName evidence="4">Ig-like domain-containing protein</fullName>
    </recommendedName>
</protein>
<feature type="compositionally biased region" description="Polar residues" evidence="1">
    <location>
        <begin position="226"/>
        <end position="243"/>
    </location>
</feature>
<evidence type="ECO:0000256" key="2">
    <source>
        <dbReference type="SAM" id="Phobius"/>
    </source>
</evidence>
<dbReference type="Gene3D" id="2.60.40.10">
    <property type="entry name" value="Immunoglobulins"/>
    <property type="match status" value="1"/>
</dbReference>
<keyword evidence="2" id="KW-0812">Transmembrane</keyword>
<evidence type="ECO:0000256" key="1">
    <source>
        <dbReference type="SAM" id="MobiDB-lite"/>
    </source>
</evidence>
<dbReference type="GO" id="GO:0002768">
    <property type="term" value="P:immune response-regulating cell surface receptor signaling pathway"/>
    <property type="evidence" value="ECO:0007669"/>
    <property type="project" value="InterPro"/>
</dbReference>
<evidence type="ECO:0000313" key="5">
    <source>
        <dbReference type="Ensembl" id="ENSELUP00000087404.1"/>
    </source>
</evidence>